<evidence type="ECO:0000256" key="2">
    <source>
        <dbReference type="SAM" id="SignalP"/>
    </source>
</evidence>
<evidence type="ECO:0008006" key="5">
    <source>
        <dbReference type="Google" id="ProtNLM"/>
    </source>
</evidence>
<protein>
    <recommendedName>
        <fullName evidence="5">Two component regulator three Y domain-containing protein</fullName>
    </recommendedName>
</protein>
<dbReference type="Gene3D" id="2.130.10.10">
    <property type="entry name" value="YVTN repeat-like/Quinoprotein amine dehydrogenase"/>
    <property type="match status" value="2"/>
</dbReference>
<evidence type="ECO:0000256" key="1">
    <source>
        <dbReference type="ARBA" id="ARBA00022553"/>
    </source>
</evidence>
<keyword evidence="2" id="KW-0732">Signal</keyword>
<dbReference type="OrthoDB" id="176203at2"/>
<dbReference type="RefSeq" id="WP_133323083.1">
    <property type="nucleotide sequence ID" value="NZ_SMTF01000014.1"/>
</dbReference>
<gene>
    <name evidence="3" type="ORF">E2F46_13845</name>
</gene>
<reference evidence="3 4" key="1">
    <citation type="submission" date="2019-03" db="EMBL/GenBank/DDBJ databases">
        <title>Luteimonas zhaokaii sp.nov., isolated from the rectal contents of Plateau pika in Yushu, Qinghai Province, China.</title>
        <authorList>
            <person name="Zhang G."/>
        </authorList>
    </citation>
    <scope>NUCLEOTIDE SEQUENCE [LARGE SCALE GENOMIC DNA]</scope>
    <source>
        <strain evidence="3 4">B9</strain>
    </source>
</reference>
<dbReference type="PANTHER" id="PTHR43547">
    <property type="entry name" value="TWO-COMPONENT HISTIDINE KINASE"/>
    <property type="match status" value="1"/>
</dbReference>
<dbReference type="InterPro" id="IPR011110">
    <property type="entry name" value="Reg_prop"/>
</dbReference>
<name>A0A4R5TS03_9GAMM</name>
<dbReference type="SUPFAM" id="SSF63829">
    <property type="entry name" value="Calcium-dependent phosphotriesterase"/>
    <property type="match status" value="2"/>
</dbReference>
<dbReference type="SUPFAM" id="SSF50978">
    <property type="entry name" value="WD40 repeat-like"/>
    <property type="match status" value="1"/>
</dbReference>
<accession>A0A4R5TS03</accession>
<evidence type="ECO:0000313" key="4">
    <source>
        <dbReference type="Proteomes" id="UP000294796"/>
    </source>
</evidence>
<dbReference type="GO" id="GO:0000155">
    <property type="term" value="F:phosphorelay sensor kinase activity"/>
    <property type="evidence" value="ECO:0007669"/>
    <property type="project" value="TreeGrafter"/>
</dbReference>
<comment type="caution">
    <text evidence="3">The sequence shown here is derived from an EMBL/GenBank/DDBJ whole genome shotgun (WGS) entry which is preliminary data.</text>
</comment>
<dbReference type="Gene3D" id="2.60.40.10">
    <property type="entry name" value="Immunoglobulins"/>
    <property type="match status" value="1"/>
</dbReference>
<evidence type="ECO:0000313" key="3">
    <source>
        <dbReference type="EMBL" id="TDK22269.1"/>
    </source>
</evidence>
<dbReference type="InterPro" id="IPR036322">
    <property type="entry name" value="WD40_repeat_dom_sf"/>
</dbReference>
<dbReference type="AlphaFoldDB" id="A0A4R5TS03"/>
<dbReference type="PANTHER" id="PTHR43547:SF2">
    <property type="entry name" value="HYBRID SIGNAL TRANSDUCTION HISTIDINE KINASE C"/>
    <property type="match status" value="1"/>
</dbReference>
<organism evidence="3 4">
    <name type="scientific">Luteimonas aestuarii</name>
    <dbReference type="NCBI Taxonomy" id="453837"/>
    <lineage>
        <taxon>Bacteria</taxon>
        <taxon>Pseudomonadati</taxon>
        <taxon>Pseudomonadota</taxon>
        <taxon>Gammaproteobacteria</taxon>
        <taxon>Lysobacterales</taxon>
        <taxon>Lysobacteraceae</taxon>
        <taxon>Luteimonas</taxon>
    </lineage>
</organism>
<dbReference type="Pfam" id="PF07494">
    <property type="entry name" value="Reg_prop"/>
    <property type="match status" value="4"/>
</dbReference>
<dbReference type="InterPro" id="IPR015943">
    <property type="entry name" value="WD40/YVTN_repeat-like_dom_sf"/>
</dbReference>
<keyword evidence="4" id="KW-1185">Reference proteome</keyword>
<dbReference type="InterPro" id="IPR013783">
    <property type="entry name" value="Ig-like_fold"/>
</dbReference>
<feature type="signal peptide" evidence="2">
    <location>
        <begin position="1"/>
        <end position="31"/>
    </location>
</feature>
<dbReference type="Proteomes" id="UP000294796">
    <property type="component" value="Unassembled WGS sequence"/>
</dbReference>
<feature type="chain" id="PRO_5020281964" description="Two component regulator three Y domain-containing protein" evidence="2">
    <location>
        <begin position="32"/>
        <end position="792"/>
    </location>
</feature>
<sequence length="792" mass="87812">MVQPNRFRGAHLGLLGTIVALMALMAHPAQGGVVGQAQPVHVDSHRSYGIEEGLPQASVNALLQARDGYLWIGTYGGLVRFDGQDFRTFHATPGGLSSSRIQSLYEDGQGRLWIGTHGDGIAMYESGSFRPLDICERDCRINAIRPSADGRKLWTVGSQGAFEIDPDSLKYRIRVSAFDAFGYIVPMSDGNAYVAGIGGVARIEADAVVAIALPAGSTLVRAMEGRGRSLFVITDDWRLHRYDIVDREWKQVHDTVPAQSRLTLSNDGRLMLSGWRTGGTWLLHDDGRVVPLADIPAHLHARQAYADHEGNLWIGTDTQGLWRIRPSRVGLMQSRDVGMDGPGYAVAEDGDGGMWFAMACDGLRHWDRNGVVRSVELASTLGNDCVRSLALDDRGRLWIGTWQGTLGRLADGHLALARTWPPGSALNIWQNPEDRTYWAGTLRDMWRLEVDHRGEVVDAQPVPALDGMVISYMAPARGGGMWFVGNHGAHRLIDGRVVEQWLHEDGSGRFLRWLHEDPDGRTLWIGSYGGGLLRIRDGVVRRYDTSNGLYDDAVSCILPDAEGRLWLGGNSGVTLMMDRDIGPRGPELIILSSSDGLAPPELNGGTGSSCLRDAKGRLWFTLIKGFAVIDPTQFERQRRPPIAHVERVRVAGHELDPAGMARLDAGAGNLEIGYTAIALSFPEQLRFRYRLAPGGEWFDAGDNRNVLLPTLPWGRFAFEVQARQLGGPWSESVAIWLDRPVPWYRRQWLWLVLSMPCLLALLWTTRNRRPEPDYQHLIDKARASRHERDVAR</sequence>
<keyword evidence="1" id="KW-0597">Phosphoprotein</keyword>
<proteinExistence type="predicted"/>
<dbReference type="EMBL" id="SMTF01000014">
    <property type="protein sequence ID" value="TDK22269.1"/>
    <property type="molecule type" value="Genomic_DNA"/>
</dbReference>